<dbReference type="AlphaFoldDB" id="A0A140LCJ7"/>
<dbReference type="STRING" id="520762.AN619_02470"/>
<gene>
    <name evidence="1" type="ORF">AN619_02470</name>
</gene>
<protein>
    <submittedName>
        <fullName evidence="1">Uncharacterized protein</fullName>
    </submittedName>
</protein>
<dbReference type="EMBL" id="LOEE01000006">
    <property type="protein sequence ID" value="KXG78272.1"/>
    <property type="molecule type" value="Genomic_DNA"/>
</dbReference>
<dbReference type="Proteomes" id="UP000070456">
    <property type="component" value="Unassembled WGS sequence"/>
</dbReference>
<name>A0A140LCJ7_9FIRM</name>
<dbReference type="RefSeq" id="WP_068554279.1">
    <property type="nucleotide sequence ID" value="NZ_LOEE01000006.1"/>
</dbReference>
<evidence type="ECO:0000313" key="2">
    <source>
        <dbReference type="Proteomes" id="UP000070456"/>
    </source>
</evidence>
<accession>A0A140LCJ7</accession>
<proteinExistence type="predicted"/>
<dbReference type="OrthoDB" id="2676127at2"/>
<evidence type="ECO:0000313" key="1">
    <source>
        <dbReference type="EMBL" id="KXG78272.1"/>
    </source>
</evidence>
<organism evidence="1 2">
    <name type="scientific">Thermotalea metallivorans</name>
    <dbReference type="NCBI Taxonomy" id="520762"/>
    <lineage>
        <taxon>Bacteria</taxon>
        <taxon>Bacillati</taxon>
        <taxon>Bacillota</taxon>
        <taxon>Clostridia</taxon>
        <taxon>Peptostreptococcales</taxon>
        <taxon>Thermotaleaceae</taxon>
        <taxon>Thermotalea</taxon>
    </lineage>
</organism>
<comment type="caution">
    <text evidence="1">The sequence shown here is derived from an EMBL/GenBank/DDBJ whole genome shotgun (WGS) entry which is preliminary data.</text>
</comment>
<sequence>MKTMKDLVVANFNCTFGKDDRPMLDYFDKIIYPALNGDIKRKPSENDYYFFDEVKVIEYQKDEFVLVGLLIKSTKLEVKSIYKEGKGLIRINEKYNSDPYSIFLIFLKNHRMVLVRNQKGSPDIRSFGATINYVINEYIKEINRNRQKENKLPYANVHVVSIPSQQTIIEQLQEVKQINTLIMKFYPLNGDMPVGRLFNSLRDQIDFMGSKTGNFVANTPKNRSYVAQLISETGGTVEPTVKVTLPNGDKKVLKSDSFTEKIDVEISEDEDFEYNIYEILTRIKERKEIKESSENHKVIYLENLNKIKKVRDDFK</sequence>
<keyword evidence="2" id="KW-1185">Reference proteome</keyword>
<reference evidence="1 2" key="1">
    <citation type="submission" date="2015-12" db="EMBL/GenBank/DDBJ databases">
        <title>Draft genome sequence of the thermoanaerobe Thermotalea metallivorans, an isolate from the runoff channel of the Great Artesian Basin, Australia.</title>
        <authorList>
            <person name="Patel B.K."/>
        </authorList>
    </citation>
    <scope>NUCLEOTIDE SEQUENCE [LARGE SCALE GENOMIC DNA]</scope>
    <source>
        <strain evidence="1 2">B2-1</strain>
    </source>
</reference>